<dbReference type="EMBL" id="GGEC01089338">
    <property type="protein sequence ID" value="MBX69822.1"/>
    <property type="molecule type" value="Transcribed_RNA"/>
</dbReference>
<proteinExistence type="predicted"/>
<reference evidence="1" key="1">
    <citation type="submission" date="2018-02" db="EMBL/GenBank/DDBJ databases">
        <title>Rhizophora mucronata_Transcriptome.</title>
        <authorList>
            <person name="Meera S.P."/>
            <person name="Sreeshan A."/>
            <person name="Augustine A."/>
        </authorList>
    </citation>
    <scope>NUCLEOTIDE SEQUENCE</scope>
    <source>
        <tissue evidence="1">Leaf</tissue>
    </source>
</reference>
<accession>A0A2P2QS19</accession>
<protein>
    <submittedName>
        <fullName evidence="1">Uncharacterized protein</fullName>
    </submittedName>
</protein>
<name>A0A2P2QS19_RHIMU</name>
<evidence type="ECO:0000313" key="1">
    <source>
        <dbReference type="EMBL" id="MBX69822.1"/>
    </source>
</evidence>
<organism evidence="1">
    <name type="scientific">Rhizophora mucronata</name>
    <name type="common">Asiatic mangrove</name>
    <dbReference type="NCBI Taxonomy" id="61149"/>
    <lineage>
        <taxon>Eukaryota</taxon>
        <taxon>Viridiplantae</taxon>
        <taxon>Streptophyta</taxon>
        <taxon>Embryophyta</taxon>
        <taxon>Tracheophyta</taxon>
        <taxon>Spermatophyta</taxon>
        <taxon>Magnoliopsida</taxon>
        <taxon>eudicotyledons</taxon>
        <taxon>Gunneridae</taxon>
        <taxon>Pentapetalae</taxon>
        <taxon>rosids</taxon>
        <taxon>fabids</taxon>
        <taxon>Malpighiales</taxon>
        <taxon>Rhizophoraceae</taxon>
        <taxon>Rhizophora</taxon>
    </lineage>
</organism>
<dbReference type="AlphaFoldDB" id="A0A2P2QS19"/>
<sequence>MVFLFPFACSGRIKNVEFLEFHLLKL</sequence>